<dbReference type="Proteomes" id="UP000827624">
    <property type="component" value="Segment"/>
</dbReference>
<organism evidence="1 2">
    <name type="scientific">Streptomyces phage Pablito</name>
    <dbReference type="NCBI Taxonomy" id="2894593"/>
    <lineage>
        <taxon>Viruses</taxon>
        <taxon>Duplodnaviria</taxon>
        <taxon>Heunggongvirae</taxon>
        <taxon>Uroviricota</taxon>
        <taxon>Caudoviricetes</taxon>
        <taxon>Arquatrovirinae</taxon>
        <taxon>Janusvirus</taxon>
        <taxon>Janusvirus pablito</taxon>
    </lineage>
</organism>
<reference evidence="1" key="1">
    <citation type="submission" date="2021-10" db="EMBL/GenBank/DDBJ databases">
        <title>Bacteriophage attack leads to shedding of the bacterial cell wall.</title>
        <authorList>
            <person name="Ongenae V."/>
            <person name="Claessen D."/>
            <person name="Briegel A."/>
        </authorList>
    </citation>
    <scope>NUCLEOTIDE SEQUENCE</scope>
</reference>
<proteinExistence type="predicted"/>
<name>A0AAE8YHC1_9CAUD</name>
<evidence type="ECO:0000313" key="1">
    <source>
        <dbReference type="EMBL" id="UFD97968.1"/>
    </source>
</evidence>
<dbReference type="KEGG" id="vg:77947796"/>
<protein>
    <submittedName>
        <fullName evidence="1">Uncharacterized protein</fullName>
    </submittedName>
</protein>
<evidence type="ECO:0000313" key="2">
    <source>
        <dbReference type="Proteomes" id="UP000827624"/>
    </source>
</evidence>
<accession>A0AAE8YHC1</accession>
<dbReference type="GeneID" id="77947796"/>
<sequence>MAHRLGDGPSAAPGGWVGEYTSPDGLIKLVVDEEEYDFHIDAQEGYRPSLMRSVLLMARQQGLDLLGEDEGDPEILDDGTIRIYLAPRPAMTPALRVVA</sequence>
<dbReference type="EMBL" id="OK412919">
    <property type="protein sequence ID" value="UFD97968.1"/>
    <property type="molecule type" value="Genomic_DNA"/>
</dbReference>
<dbReference type="RefSeq" id="YP_010671543.1">
    <property type="nucleotide sequence ID" value="NC_070968.1"/>
</dbReference>
<keyword evidence="2" id="KW-1185">Reference proteome</keyword>